<evidence type="ECO:0000256" key="1">
    <source>
        <dbReference type="ARBA" id="ARBA00008718"/>
    </source>
</evidence>
<keyword evidence="7 10" id="KW-0067">ATP-binding</keyword>
<dbReference type="InterPro" id="IPR000719">
    <property type="entry name" value="Prot_kinase_dom"/>
</dbReference>
<protein>
    <recommendedName>
        <fullName evidence="2">non-specific serine/threonine protein kinase</fullName>
        <ecNumber evidence="2">2.7.11.1</ecNumber>
    </recommendedName>
</protein>
<accession>A0A7R9PK96</accession>
<evidence type="ECO:0000256" key="11">
    <source>
        <dbReference type="SAM" id="MobiDB-lite"/>
    </source>
</evidence>
<proteinExistence type="inferred from homology"/>
<feature type="region of interest" description="Disordered" evidence="11">
    <location>
        <begin position="241"/>
        <end position="275"/>
    </location>
</feature>
<dbReference type="InterPro" id="IPR000488">
    <property type="entry name" value="Death_dom"/>
</dbReference>
<comment type="catalytic activity">
    <reaction evidence="9">
        <text>L-seryl-[protein] + ATP = O-phospho-L-seryl-[protein] + ADP + H(+)</text>
        <dbReference type="Rhea" id="RHEA:17989"/>
        <dbReference type="Rhea" id="RHEA-COMP:9863"/>
        <dbReference type="Rhea" id="RHEA-COMP:11604"/>
        <dbReference type="ChEBI" id="CHEBI:15378"/>
        <dbReference type="ChEBI" id="CHEBI:29999"/>
        <dbReference type="ChEBI" id="CHEBI:30616"/>
        <dbReference type="ChEBI" id="CHEBI:83421"/>
        <dbReference type="ChEBI" id="CHEBI:456216"/>
        <dbReference type="EC" id="2.7.11.1"/>
    </reaction>
</comment>
<comment type="similarity">
    <text evidence="1">Belongs to the protein kinase superfamily. TKL Ser/Thr protein kinase family. Pelle subfamily.</text>
</comment>
<evidence type="ECO:0000256" key="2">
    <source>
        <dbReference type="ARBA" id="ARBA00012513"/>
    </source>
</evidence>
<gene>
    <name evidence="13" type="ORF">TGEB3V08_LOCUS4082</name>
</gene>
<dbReference type="GO" id="GO:0005524">
    <property type="term" value="F:ATP binding"/>
    <property type="evidence" value="ECO:0007669"/>
    <property type="project" value="UniProtKB-UniRule"/>
</dbReference>
<dbReference type="SUPFAM" id="SSF47986">
    <property type="entry name" value="DEATH domain"/>
    <property type="match status" value="1"/>
</dbReference>
<evidence type="ECO:0000256" key="10">
    <source>
        <dbReference type="PROSITE-ProRule" id="PRU10141"/>
    </source>
</evidence>
<feature type="binding site" evidence="10">
    <location>
        <position position="424"/>
    </location>
    <ligand>
        <name>ATP</name>
        <dbReference type="ChEBI" id="CHEBI:30616"/>
    </ligand>
</feature>
<dbReference type="GO" id="GO:0045087">
    <property type="term" value="P:innate immune response"/>
    <property type="evidence" value="ECO:0007669"/>
    <property type="project" value="UniProtKB-ARBA"/>
</dbReference>
<evidence type="ECO:0000256" key="3">
    <source>
        <dbReference type="ARBA" id="ARBA00022527"/>
    </source>
</evidence>
<dbReference type="AlphaFoldDB" id="A0A7R9PK96"/>
<dbReference type="InterPro" id="IPR011029">
    <property type="entry name" value="DEATH-like_dom_sf"/>
</dbReference>
<comment type="catalytic activity">
    <reaction evidence="8">
        <text>L-threonyl-[protein] + ATP = O-phospho-L-threonyl-[protein] + ADP + H(+)</text>
        <dbReference type="Rhea" id="RHEA:46608"/>
        <dbReference type="Rhea" id="RHEA-COMP:11060"/>
        <dbReference type="Rhea" id="RHEA-COMP:11605"/>
        <dbReference type="ChEBI" id="CHEBI:15378"/>
        <dbReference type="ChEBI" id="CHEBI:30013"/>
        <dbReference type="ChEBI" id="CHEBI:30616"/>
        <dbReference type="ChEBI" id="CHEBI:61977"/>
        <dbReference type="ChEBI" id="CHEBI:456216"/>
        <dbReference type="EC" id="2.7.11.1"/>
    </reaction>
</comment>
<dbReference type="Pfam" id="PF00069">
    <property type="entry name" value="Pkinase"/>
    <property type="match status" value="1"/>
</dbReference>
<dbReference type="Gene3D" id="3.30.200.20">
    <property type="entry name" value="Phosphorylase Kinase, domain 1"/>
    <property type="match status" value="1"/>
</dbReference>
<dbReference type="PROSITE" id="PS50011">
    <property type="entry name" value="PROTEIN_KINASE_DOM"/>
    <property type="match status" value="1"/>
</dbReference>
<dbReference type="GO" id="GO:0007165">
    <property type="term" value="P:signal transduction"/>
    <property type="evidence" value="ECO:0007669"/>
    <property type="project" value="InterPro"/>
</dbReference>
<dbReference type="Gene3D" id="1.10.510.10">
    <property type="entry name" value="Transferase(Phosphotransferase) domain 1"/>
    <property type="match status" value="1"/>
</dbReference>
<feature type="region of interest" description="Disordered" evidence="11">
    <location>
        <begin position="158"/>
        <end position="177"/>
    </location>
</feature>
<dbReference type="SUPFAM" id="SSF56112">
    <property type="entry name" value="Protein kinase-like (PK-like)"/>
    <property type="match status" value="1"/>
</dbReference>
<evidence type="ECO:0000256" key="7">
    <source>
        <dbReference type="ARBA" id="ARBA00022840"/>
    </source>
</evidence>
<keyword evidence="4" id="KW-0808">Transferase</keyword>
<dbReference type="GO" id="GO:0004674">
    <property type="term" value="F:protein serine/threonine kinase activity"/>
    <property type="evidence" value="ECO:0007669"/>
    <property type="project" value="UniProtKB-KW"/>
</dbReference>
<reference evidence="13" key="1">
    <citation type="submission" date="2020-11" db="EMBL/GenBank/DDBJ databases">
        <authorList>
            <person name="Tran Van P."/>
        </authorList>
    </citation>
    <scope>NUCLEOTIDE SEQUENCE</scope>
</reference>
<dbReference type="PANTHER" id="PTHR27001">
    <property type="entry name" value="OS01G0253100 PROTEIN"/>
    <property type="match status" value="1"/>
</dbReference>
<evidence type="ECO:0000256" key="6">
    <source>
        <dbReference type="ARBA" id="ARBA00022777"/>
    </source>
</evidence>
<dbReference type="PANTHER" id="PTHR27001:SF939">
    <property type="entry name" value="INTERLEUKIN 1 RECEPTOR ASSOCIATED KINASE 1"/>
    <property type="match status" value="1"/>
</dbReference>
<dbReference type="InterPro" id="IPR011009">
    <property type="entry name" value="Kinase-like_dom_sf"/>
</dbReference>
<dbReference type="InterPro" id="IPR017441">
    <property type="entry name" value="Protein_kinase_ATP_BS"/>
</dbReference>
<keyword evidence="3" id="KW-0723">Serine/threonine-protein kinase</keyword>
<feature type="compositionally biased region" description="Polar residues" evidence="11">
    <location>
        <begin position="766"/>
        <end position="785"/>
    </location>
</feature>
<dbReference type="SMART" id="SM00220">
    <property type="entry name" value="S_TKc"/>
    <property type="match status" value="1"/>
</dbReference>
<dbReference type="EMBL" id="OE840381">
    <property type="protein sequence ID" value="CAD7590244.1"/>
    <property type="molecule type" value="Genomic_DNA"/>
</dbReference>
<keyword evidence="6" id="KW-0418">Kinase</keyword>
<dbReference type="Gene3D" id="1.20.5.530">
    <property type="entry name" value="Single helix bin"/>
    <property type="match status" value="1"/>
</dbReference>
<feature type="region of interest" description="Disordered" evidence="11">
    <location>
        <begin position="766"/>
        <end position="793"/>
    </location>
</feature>
<dbReference type="InterPro" id="IPR008271">
    <property type="entry name" value="Ser/Thr_kinase_AS"/>
</dbReference>
<organism evidence="13">
    <name type="scientific">Timema genevievae</name>
    <name type="common">Walking stick</name>
    <dbReference type="NCBI Taxonomy" id="629358"/>
    <lineage>
        <taxon>Eukaryota</taxon>
        <taxon>Metazoa</taxon>
        <taxon>Ecdysozoa</taxon>
        <taxon>Arthropoda</taxon>
        <taxon>Hexapoda</taxon>
        <taxon>Insecta</taxon>
        <taxon>Pterygota</taxon>
        <taxon>Neoptera</taxon>
        <taxon>Polyneoptera</taxon>
        <taxon>Phasmatodea</taxon>
        <taxon>Timematodea</taxon>
        <taxon>Timematoidea</taxon>
        <taxon>Timematidae</taxon>
        <taxon>Timema</taxon>
    </lineage>
</organism>
<feature type="domain" description="Protein kinase" evidence="12">
    <location>
        <begin position="397"/>
        <end position="751"/>
    </location>
</feature>
<evidence type="ECO:0000256" key="5">
    <source>
        <dbReference type="ARBA" id="ARBA00022741"/>
    </source>
</evidence>
<dbReference type="Pfam" id="PF00531">
    <property type="entry name" value="Death"/>
    <property type="match status" value="1"/>
</dbReference>
<evidence type="ECO:0000256" key="8">
    <source>
        <dbReference type="ARBA" id="ARBA00047899"/>
    </source>
</evidence>
<evidence type="ECO:0000313" key="13">
    <source>
        <dbReference type="EMBL" id="CAD7590244.1"/>
    </source>
</evidence>
<sequence>MYKTCLANTSGQVRVSDTNLTVRRHSNLSEKDKEIVPFAQGRTAAAETNETDGEVEEEGEAELISGDKATGHQMNMDMLTIMELRREMLRGNSPTDELLTLWGHQNHTVEELFVLLSQMQHYQAMIVLKTFVSSRFHSLIYEGEEYMRNLFGTCGSKPSFDDRGGEGQEPNSELPVAAPSVENQTSGRMHGDTARANLSKNIGFGAHNMNVTGSTASLPNKMVFPPQAPSERKVLNAMANSTALPPPLSPAGAQQSIREPPQVEDKENAALQTTKLSSKSFDQARIGGLSRSRTPVVLEICLTSSCDVHTSRDVLVVEIVFPAGRQDSRSQLLSLVSPIRIDLTRPLGTSVAGSPRLVRLTLHSRTRDVSNASSIVDNCANVPEIEHEELKLATNNWDKSCIIGKGGFGTVFKGKWKHILVAIKRIEQRGGYKGCVFREGVTRAVSLERGYKGCVLGEGGTRAVSLERGVQGLCPWRGGYKGYFLRERVQGLCSYKVGTRAVSLKKRGAESVESYKAHIEQSMHELRMLNSCRHDNILPVYGYCIKGGDPCLVYQLMPNGSLEDRLLSRNGTKPLTWPQRHNIAEGTARGLHFLHTNKPKPFIHGDVKSANILLDSNFEPRIGDFGLAQVGPAGQYTHMTVSRVHGTRPYLPDEFLRSKVLSTKVDTFSFGIVMFELATGLRPYDELRQHKFLKDYMCEVEESQLPLLVDKRAVPDDPALFDGMVQLGKTCVNKRHRERPEMEEVLTHLQGMCPIPVPQVCRQLSPNSSHPNYYSQQRRLSSPNPSKGKPLNRAMFDPYKITKFPREELSNGQDDVASNEAGLPFVSELALPLISELGIKDGGGTTALGKALAL</sequence>
<dbReference type="PROSITE" id="PS00107">
    <property type="entry name" value="PROTEIN_KINASE_ATP"/>
    <property type="match status" value="1"/>
</dbReference>
<dbReference type="GO" id="GO:0005886">
    <property type="term" value="C:plasma membrane"/>
    <property type="evidence" value="ECO:0007669"/>
    <property type="project" value="TreeGrafter"/>
</dbReference>
<evidence type="ECO:0000256" key="4">
    <source>
        <dbReference type="ARBA" id="ARBA00022679"/>
    </source>
</evidence>
<dbReference type="EC" id="2.7.11.1" evidence="2"/>
<evidence type="ECO:0000259" key="12">
    <source>
        <dbReference type="PROSITE" id="PS50011"/>
    </source>
</evidence>
<dbReference type="PROSITE" id="PS00108">
    <property type="entry name" value="PROTEIN_KINASE_ST"/>
    <property type="match status" value="1"/>
</dbReference>
<dbReference type="FunFam" id="1.10.510.10:FF:000754">
    <property type="entry name" value="Interleukin-1 receptor-associated kinase"/>
    <property type="match status" value="1"/>
</dbReference>
<evidence type="ECO:0000256" key="9">
    <source>
        <dbReference type="ARBA" id="ARBA00048679"/>
    </source>
</evidence>
<name>A0A7R9PK96_TIMGE</name>
<keyword evidence="5 10" id="KW-0547">Nucleotide-binding</keyword>